<proteinExistence type="predicted"/>
<dbReference type="EMBL" id="VLTK01000001">
    <property type="protein sequence ID" value="TSI19601.1"/>
    <property type="molecule type" value="Genomic_DNA"/>
</dbReference>
<dbReference type="PANTHER" id="PTHR24421">
    <property type="entry name" value="NITRATE/NITRITE SENSOR PROTEIN NARX-RELATED"/>
    <property type="match status" value="1"/>
</dbReference>
<evidence type="ECO:0000256" key="2">
    <source>
        <dbReference type="ARBA" id="ARBA00022777"/>
    </source>
</evidence>
<feature type="transmembrane region" description="Helical" evidence="4">
    <location>
        <begin position="28"/>
        <end position="47"/>
    </location>
</feature>
<dbReference type="OrthoDB" id="4987530at2"/>
<dbReference type="InterPro" id="IPR036890">
    <property type="entry name" value="HATPase_C_sf"/>
</dbReference>
<dbReference type="Proteomes" id="UP000316406">
    <property type="component" value="Unassembled WGS sequence"/>
</dbReference>
<keyword evidence="2" id="KW-0418">Kinase</keyword>
<evidence type="ECO:0000313" key="6">
    <source>
        <dbReference type="Proteomes" id="UP000316406"/>
    </source>
</evidence>
<gene>
    <name evidence="5" type="ORF">FO013_01175</name>
</gene>
<dbReference type="GO" id="GO:0016301">
    <property type="term" value="F:kinase activity"/>
    <property type="evidence" value="ECO:0007669"/>
    <property type="project" value="UniProtKB-KW"/>
</dbReference>
<name>A0A556CQ95_BREAU</name>
<keyword evidence="4" id="KW-1133">Transmembrane helix</keyword>
<feature type="transmembrane region" description="Helical" evidence="4">
    <location>
        <begin position="149"/>
        <end position="168"/>
    </location>
</feature>
<dbReference type="InterPro" id="IPR050482">
    <property type="entry name" value="Sensor_HK_TwoCompSys"/>
</dbReference>
<organism evidence="5 6">
    <name type="scientific">Brevibacterium aurantiacum</name>
    <dbReference type="NCBI Taxonomy" id="273384"/>
    <lineage>
        <taxon>Bacteria</taxon>
        <taxon>Bacillati</taxon>
        <taxon>Actinomycetota</taxon>
        <taxon>Actinomycetes</taxon>
        <taxon>Micrococcales</taxon>
        <taxon>Brevibacteriaceae</taxon>
        <taxon>Brevibacterium</taxon>
    </lineage>
</organism>
<keyword evidence="4" id="KW-0812">Transmembrane</keyword>
<sequence>MASAADDGTMSALNRLWLVFRGPRFVDLPMRLLALIMGLTVLIPGSFEIAEPRYMVLLVCAYALLILSPFFPLATVFVSTGLSLVFVVPYPDLENMFPESLIFATAVLFSQRRWVGSAIATVGLLAYLITCTELAAYDGGIAGFIDFGYGWVTYSLIGLAAGIVELRIQREIHRRERAAVEHQQAVESLRARFTSDMHDTISNSLATEGAIIKALARGSRDLGTNRQLAELSLVNTEASKRLRQLVTQLSDGDELQPRIRLQAEAKALATSIENGSAAGGVALTLTVGTLPRYASPVLGAHFTAIMRELATNVIRHSLPGTESSLTVNVDREGSDAAVLRFRTENEAATSLTRPPRSLSRRAQALGGSCTTGSNPQGRVVVEVSQPLRFNDSADGDEADAVCVRDDFTAAASSAVLEANAERHASATKSQRV</sequence>
<keyword evidence="4" id="KW-0472">Membrane</keyword>
<dbReference type="GO" id="GO:0000160">
    <property type="term" value="P:phosphorelay signal transduction system"/>
    <property type="evidence" value="ECO:0007669"/>
    <property type="project" value="UniProtKB-KW"/>
</dbReference>
<evidence type="ECO:0000313" key="5">
    <source>
        <dbReference type="EMBL" id="TSI19601.1"/>
    </source>
</evidence>
<dbReference type="AlphaFoldDB" id="A0A556CQ95"/>
<reference evidence="5 6" key="1">
    <citation type="submission" date="2019-07" db="EMBL/GenBank/DDBJ databases">
        <title>Draft genome sequence of Brevibacterium aurantiacum XU54 isolated from Xinjiang China.</title>
        <authorList>
            <person name="Xu X."/>
        </authorList>
    </citation>
    <scope>NUCLEOTIDE SEQUENCE [LARGE SCALE GENOMIC DNA]</scope>
    <source>
        <strain evidence="5 6">XU54</strain>
    </source>
</reference>
<feature type="transmembrane region" description="Helical" evidence="4">
    <location>
        <begin position="54"/>
        <end position="71"/>
    </location>
</feature>
<evidence type="ECO:0000256" key="1">
    <source>
        <dbReference type="ARBA" id="ARBA00022679"/>
    </source>
</evidence>
<evidence type="ECO:0000256" key="4">
    <source>
        <dbReference type="SAM" id="Phobius"/>
    </source>
</evidence>
<dbReference type="RefSeq" id="WP_143920649.1">
    <property type="nucleotide sequence ID" value="NZ_VLTK01000001.1"/>
</dbReference>
<accession>A0A556CQ95</accession>
<keyword evidence="1" id="KW-0808">Transferase</keyword>
<evidence type="ECO:0000256" key="3">
    <source>
        <dbReference type="ARBA" id="ARBA00023012"/>
    </source>
</evidence>
<evidence type="ECO:0008006" key="7">
    <source>
        <dbReference type="Google" id="ProtNLM"/>
    </source>
</evidence>
<dbReference type="Gene3D" id="3.30.565.10">
    <property type="entry name" value="Histidine kinase-like ATPase, C-terminal domain"/>
    <property type="match status" value="1"/>
</dbReference>
<feature type="transmembrane region" description="Helical" evidence="4">
    <location>
        <begin position="114"/>
        <end position="137"/>
    </location>
</feature>
<protein>
    <recommendedName>
        <fullName evidence="7">Signal transduction histidine kinase</fullName>
    </recommendedName>
</protein>
<keyword evidence="3" id="KW-0902">Two-component regulatory system</keyword>
<keyword evidence="6" id="KW-1185">Reference proteome</keyword>
<comment type="caution">
    <text evidence="5">The sequence shown here is derived from an EMBL/GenBank/DDBJ whole genome shotgun (WGS) entry which is preliminary data.</text>
</comment>